<protein>
    <recommendedName>
        <fullName evidence="3">Entry exclusion lipoprotein TrbK</fullName>
    </recommendedName>
</protein>
<keyword evidence="2" id="KW-1185">Reference proteome</keyword>
<dbReference type="AlphaFoldDB" id="A0A6L6Q7R9"/>
<dbReference type="EMBL" id="WNLA01000032">
    <property type="protein sequence ID" value="MTW05883.1"/>
    <property type="molecule type" value="Genomic_DNA"/>
</dbReference>
<sequence>MKILKTNLFFIFVTLLSACDSYKEPDTIQEWKEFCEAPDSENRIKAIANQEKRQKASSICFNEPWKKKTQSQPRKW</sequence>
<evidence type="ECO:0000313" key="1">
    <source>
        <dbReference type="EMBL" id="MTW05883.1"/>
    </source>
</evidence>
<dbReference type="OrthoDB" id="9866494at2"/>
<accession>A0A6L6Q7R9</accession>
<comment type="caution">
    <text evidence="1">The sequence shown here is derived from an EMBL/GenBank/DDBJ whole genome shotgun (WGS) entry which is preliminary data.</text>
</comment>
<dbReference type="RefSeq" id="WP_155442226.1">
    <property type="nucleotide sequence ID" value="NZ_WNLA01000032.1"/>
</dbReference>
<name>A0A6L6Q7R9_9BURK</name>
<proteinExistence type="predicted"/>
<gene>
    <name evidence="1" type="ORF">GM668_27775</name>
</gene>
<organism evidence="1 2">
    <name type="scientific">Pseudoduganella ginsengisoli</name>
    <dbReference type="NCBI Taxonomy" id="1462440"/>
    <lineage>
        <taxon>Bacteria</taxon>
        <taxon>Pseudomonadati</taxon>
        <taxon>Pseudomonadota</taxon>
        <taxon>Betaproteobacteria</taxon>
        <taxon>Burkholderiales</taxon>
        <taxon>Oxalobacteraceae</taxon>
        <taxon>Telluria group</taxon>
        <taxon>Pseudoduganella</taxon>
    </lineage>
</organism>
<dbReference type="Proteomes" id="UP000484015">
    <property type="component" value="Unassembled WGS sequence"/>
</dbReference>
<evidence type="ECO:0008006" key="3">
    <source>
        <dbReference type="Google" id="ProtNLM"/>
    </source>
</evidence>
<dbReference type="PROSITE" id="PS51257">
    <property type="entry name" value="PROKAR_LIPOPROTEIN"/>
    <property type="match status" value="1"/>
</dbReference>
<reference evidence="1 2" key="1">
    <citation type="submission" date="2019-11" db="EMBL/GenBank/DDBJ databases">
        <title>Type strains purchased from KCTC, JCM and DSMZ.</title>
        <authorList>
            <person name="Lu H."/>
        </authorList>
    </citation>
    <scope>NUCLEOTIDE SEQUENCE [LARGE SCALE GENOMIC DNA]</scope>
    <source>
        <strain evidence="1 2">KCTC 42409</strain>
    </source>
</reference>
<evidence type="ECO:0000313" key="2">
    <source>
        <dbReference type="Proteomes" id="UP000484015"/>
    </source>
</evidence>